<gene>
    <name evidence="5" type="primary">lipB</name>
    <name evidence="11" type="ORF">A4H34_04725</name>
</gene>
<dbReference type="NCBIfam" id="TIGR00214">
    <property type="entry name" value="lipB"/>
    <property type="match status" value="1"/>
</dbReference>
<dbReference type="RefSeq" id="WP_009199368.1">
    <property type="nucleotide sequence ID" value="NZ_LVZK01000001.1"/>
</dbReference>
<comment type="miscellaneous">
    <text evidence="5">In the reaction, the free carboxyl group of octanoic acid is attached via an amide linkage to the epsilon-amino group of a specific lysine residue of lipoyl domains of lipoate-dependent enzymes.</text>
</comment>
<dbReference type="PANTHER" id="PTHR10993">
    <property type="entry name" value="OCTANOYLTRANSFERASE"/>
    <property type="match status" value="1"/>
</dbReference>
<evidence type="ECO:0000256" key="7">
    <source>
        <dbReference type="PIRSR" id="PIRSR016262-1"/>
    </source>
</evidence>
<evidence type="ECO:0000256" key="6">
    <source>
        <dbReference type="PIRNR" id="PIRNR016262"/>
    </source>
</evidence>
<dbReference type="PROSITE" id="PS01313">
    <property type="entry name" value="LIPB"/>
    <property type="match status" value="1"/>
</dbReference>
<dbReference type="NCBIfam" id="NF010925">
    <property type="entry name" value="PRK14345.1"/>
    <property type="match status" value="1"/>
</dbReference>
<feature type="domain" description="BPL/LPL catalytic" evidence="10">
    <location>
        <begin position="31"/>
        <end position="204"/>
    </location>
</feature>
<organism evidence="11 12">
    <name type="scientific">Peptidiphaga gingivicola</name>
    <dbReference type="NCBI Taxonomy" id="2741497"/>
    <lineage>
        <taxon>Bacteria</taxon>
        <taxon>Bacillati</taxon>
        <taxon>Actinomycetota</taxon>
        <taxon>Actinomycetes</taxon>
        <taxon>Actinomycetales</taxon>
        <taxon>Actinomycetaceae</taxon>
        <taxon>Peptidiphaga</taxon>
    </lineage>
</organism>
<dbReference type="PANTHER" id="PTHR10993:SF7">
    <property type="entry name" value="LIPOYLTRANSFERASE 2, MITOCHONDRIAL-RELATED"/>
    <property type="match status" value="1"/>
</dbReference>
<feature type="binding site" evidence="5 8">
    <location>
        <begin position="148"/>
        <end position="150"/>
    </location>
    <ligand>
        <name>substrate</name>
    </ligand>
</feature>
<evidence type="ECO:0000313" key="12">
    <source>
        <dbReference type="Proteomes" id="UP000078368"/>
    </source>
</evidence>
<name>A0A179B5Q2_9ACTO</name>
<feature type="binding site" evidence="5 8">
    <location>
        <begin position="135"/>
        <end position="137"/>
    </location>
    <ligand>
        <name>substrate</name>
    </ligand>
</feature>
<dbReference type="EMBL" id="LVZK01000001">
    <property type="protein sequence ID" value="OAP86451.1"/>
    <property type="molecule type" value="Genomic_DNA"/>
</dbReference>
<dbReference type="CDD" id="cd16444">
    <property type="entry name" value="LipB"/>
    <property type="match status" value="1"/>
</dbReference>
<comment type="pathway">
    <text evidence="1 5 6">Protein modification; protein lipoylation via endogenous pathway; protein N(6)-(lipoyl)lysine from octanoyl-[acyl-carrier-protein]: step 1/2.</text>
</comment>
<evidence type="ECO:0000256" key="9">
    <source>
        <dbReference type="PIRSR" id="PIRSR016262-3"/>
    </source>
</evidence>
<dbReference type="InterPro" id="IPR000544">
    <property type="entry name" value="Octanoyltransferase"/>
</dbReference>
<feature type="binding site" evidence="5 8">
    <location>
        <begin position="69"/>
        <end position="76"/>
    </location>
    <ligand>
        <name>substrate</name>
    </ligand>
</feature>
<keyword evidence="5" id="KW-0963">Cytoplasm</keyword>
<comment type="caution">
    <text evidence="11">The sequence shown here is derived from an EMBL/GenBank/DDBJ whole genome shotgun (WGS) entry which is preliminary data.</text>
</comment>
<dbReference type="GO" id="GO:0009249">
    <property type="term" value="P:protein lipoylation"/>
    <property type="evidence" value="ECO:0007669"/>
    <property type="project" value="InterPro"/>
</dbReference>
<accession>A0A179B5Q2</accession>
<dbReference type="Gene3D" id="3.30.930.10">
    <property type="entry name" value="Bira Bifunctional Protein, Domain 2"/>
    <property type="match status" value="1"/>
</dbReference>
<dbReference type="Proteomes" id="UP000078368">
    <property type="component" value="Unassembled WGS sequence"/>
</dbReference>
<protein>
    <recommendedName>
        <fullName evidence="5 6">Octanoyltransferase</fullName>
        <ecNumber evidence="5 6">2.3.1.181</ecNumber>
    </recommendedName>
    <alternativeName>
        <fullName evidence="5">Lipoate-protein ligase B</fullName>
    </alternativeName>
    <alternativeName>
        <fullName evidence="5">Lipoyl/octanoyl transferase</fullName>
    </alternativeName>
    <alternativeName>
        <fullName evidence="5">Octanoyl-[acyl-carrier-protein]-protein N-octanoyltransferase</fullName>
    </alternativeName>
</protein>
<comment type="similarity">
    <text evidence="5 6">Belongs to the LipB family.</text>
</comment>
<dbReference type="Pfam" id="PF21948">
    <property type="entry name" value="LplA-B_cat"/>
    <property type="match status" value="1"/>
</dbReference>
<dbReference type="GO" id="GO:0033819">
    <property type="term" value="F:lipoyl(octanoyl) transferase activity"/>
    <property type="evidence" value="ECO:0007669"/>
    <property type="project" value="UniProtKB-EC"/>
</dbReference>
<keyword evidence="12" id="KW-1185">Reference proteome</keyword>
<dbReference type="GO" id="GO:0005737">
    <property type="term" value="C:cytoplasm"/>
    <property type="evidence" value="ECO:0007669"/>
    <property type="project" value="UniProtKB-SubCell"/>
</dbReference>
<dbReference type="STRING" id="1823756.A4H34_04725"/>
<comment type="subcellular location">
    <subcellularLocation>
        <location evidence="5">Cytoplasm</location>
    </subcellularLocation>
</comment>
<evidence type="ECO:0000256" key="2">
    <source>
        <dbReference type="ARBA" id="ARBA00022679"/>
    </source>
</evidence>
<dbReference type="PIRSF" id="PIRSF016262">
    <property type="entry name" value="LPLase"/>
    <property type="match status" value="1"/>
</dbReference>
<reference evidence="11 12" key="1">
    <citation type="submission" date="2016-04" db="EMBL/GenBank/DDBJ databases">
        <title>Peptidophaga gingivicola gen. nov., sp. nov., isolated from human subgingival plaque.</title>
        <authorList>
            <person name="Beall C.J."/>
            <person name="Mokrzan E.M."/>
            <person name="Griffen A.L."/>
            <person name="Leys E.J."/>
        </authorList>
    </citation>
    <scope>NUCLEOTIDE SEQUENCE [LARGE SCALE GENOMIC DNA]</scope>
    <source>
        <strain evidence="11 12">BA112</strain>
    </source>
</reference>
<proteinExistence type="inferred from homology"/>
<dbReference type="PROSITE" id="PS51733">
    <property type="entry name" value="BPL_LPL_CATALYTIC"/>
    <property type="match status" value="1"/>
</dbReference>
<dbReference type="HAMAP" id="MF_00013">
    <property type="entry name" value="LipB"/>
    <property type="match status" value="1"/>
</dbReference>
<comment type="catalytic activity">
    <reaction evidence="5 6">
        <text>octanoyl-[ACP] + L-lysyl-[protein] = N(6)-octanoyl-L-lysyl-[protein] + holo-[ACP] + H(+)</text>
        <dbReference type="Rhea" id="RHEA:17665"/>
        <dbReference type="Rhea" id="RHEA-COMP:9636"/>
        <dbReference type="Rhea" id="RHEA-COMP:9685"/>
        <dbReference type="Rhea" id="RHEA-COMP:9752"/>
        <dbReference type="Rhea" id="RHEA-COMP:9928"/>
        <dbReference type="ChEBI" id="CHEBI:15378"/>
        <dbReference type="ChEBI" id="CHEBI:29969"/>
        <dbReference type="ChEBI" id="CHEBI:64479"/>
        <dbReference type="ChEBI" id="CHEBI:78463"/>
        <dbReference type="ChEBI" id="CHEBI:78809"/>
        <dbReference type="EC" id="2.3.1.181"/>
    </reaction>
</comment>
<dbReference type="UniPathway" id="UPA00538">
    <property type="reaction ID" value="UER00592"/>
</dbReference>
<dbReference type="OrthoDB" id="9787061at2"/>
<dbReference type="InterPro" id="IPR020605">
    <property type="entry name" value="Octanoyltransferase_CS"/>
</dbReference>
<dbReference type="InterPro" id="IPR045864">
    <property type="entry name" value="aa-tRNA-synth_II/BPL/LPL"/>
</dbReference>
<keyword evidence="3 5" id="KW-0012">Acyltransferase</keyword>
<feature type="site" description="Lowers pKa of active site Cys" evidence="5 9">
    <location>
        <position position="132"/>
    </location>
</feature>
<sequence>MNILCLLDRGPLSYAEVDGVQREIHAAVARGEEPDTLIVWQAKDVYTAGRRTRPEDVPDPSVPVVKVDRGGSVTYHGPGQVIVYPIVRVRLPKDVVAFVRAVEAAVIEALSTFGVRGERIAGRSGVWVGGEKICAVGLKFASDTTMHGLALNVTTDVSKFFRVNPCGITDAGVTSMERQGVDASLEEAAAALTSALGKHLASFQQER</sequence>
<evidence type="ECO:0000256" key="5">
    <source>
        <dbReference type="HAMAP-Rule" id="MF_00013"/>
    </source>
</evidence>
<evidence type="ECO:0000313" key="11">
    <source>
        <dbReference type="EMBL" id="OAP86451.1"/>
    </source>
</evidence>
<dbReference type="InterPro" id="IPR004143">
    <property type="entry name" value="BPL_LPL_catalytic"/>
</dbReference>
<evidence type="ECO:0000256" key="8">
    <source>
        <dbReference type="PIRSR" id="PIRSR016262-2"/>
    </source>
</evidence>
<keyword evidence="2 5" id="KW-0808">Transferase</keyword>
<evidence type="ECO:0000256" key="3">
    <source>
        <dbReference type="ARBA" id="ARBA00023315"/>
    </source>
</evidence>
<evidence type="ECO:0000256" key="1">
    <source>
        <dbReference type="ARBA" id="ARBA00004821"/>
    </source>
</evidence>
<dbReference type="EC" id="2.3.1.181" evidence="5 6"/>
<dbReference type="SUPFAM" id="SSF55681">
    <property type="entry name" value="Class II aaRS and biotin synthetases"/>
    <property type="match status" value="1"/>
</dbReference>
<evidence type="ECO:0000259" key="10">
    <source>
        <dbReference type="PROSITE" id="PS51733"/>
    </source>
</evidence>
<comment type="function">
    <text evidence="4 5 6">Catalyzes the transfer of endogenously produced octanoic acid from octanoyl-acyl-carrier-protein onto the lipoyl domains of lipoate-dependent enzymes. Lipoyl-ACP can also act as a substrate although octanoyl-ACP is likely to be the physiological substrate.</text>
</comment>
<feature type="active site" description="Acyl-thioester intermediate" evidence="5 7">
    <location>
        <position position="166"/>
    </location>
</feature>
<evidence type="ECO:0000256" key="4">
    <source>
        <dbReference type="ARBA" id="ARBA00024732"/>
    </source>
</evidence>
<dbReference type="AlphaFoldDB" id="A0A179B5Q2"/>